<dbReference type="EMBL" id="CP054622">
    <property type="protein sequence ID" value="QKS54705.1"/>
    <property type="molecule type" value="Genomic_DNA"/>
</dbReference>
<dbReference type="Gene3D" id="1.10.510.10">
    <property type="entry name" value="Transferase(Phosphotransferase) domain 1"/>
    <property type="match status" value="1"/>
</dbReference>
<feature type="region of interest" description="Disordered" evidence="1">
    <location>
        <begin position="341"/>
        <end position="394"/>
    </location>
</feature>
<keyword evidence="4" id="KW-1185">Reference proteome</keyword>
<dbReference type="SMART" id="SM00220">
    <property type="entry name" value="S_TKc"/>
    <property type="match status" value="1"/>
</dbReference>
<evidence type="ECO:0000313" key="3">
    <source>
        <dbReference type="EMBL" id="QKS54705.1"/>
    </source>
</evidence>
<dbReference type="GO" id="GO:0004672">
    <property type="term" value="F:protein kinase activity"/>
    <property type="evidence" value="ECO:0007669"/>
    <property type="project" value="InterPro"/>
</dbReference>
<geneLocation type="plasmid" evidence="3 4">
    <name>unnamed7</name>
</geneLocation>
<name>A0A6N1ASC2_9PROT</name>
<feature type="region of interest" description="Disordered" evidence="1">
    <location>
        <begin position="524"/>
        <end position="556"/>
    </location>
</feature>
<feature type="domain" description="Protein kinase" evidence="2">
    <location>
        <begin position="17"/>
        <end position="326"/>
    </location>
</feature>
<dbReference type="RefSeq" id="WP_109155261.1">
    <property type="nucleotide sequence ID" value="NZ_BSOV01000001.1"/>
</dbReference>
<organism evidence="3 4">
    <name type="scientific">Azospirillum oryzae</name>
    <dbReference type="NCBI Taxonomy" id="286727"/>
    <lineage>
        <taxon>Bacteria</taxon>
        <taxon>Pseudomonadati</taxon>
        <taxon>Pseudomonadota</taxon>
        <taxon>Alphaproteobacteria</taxon>
        <taxon>Rhodospirillales</taxon>
        <taxon>Azospirillaceae</taxon>
        <taxon>Azospirillum</taxon>
    </lineage>
</organism>
<protein>
    <recommendedName>
        <fullName evidence="2">Protein kinase domain-containing protein</fullName>
    </recommendedName>
</protein>
<dbReference type="InterPro" id="IPR000719">
    <property type="entry name" value="Prot_kinase_dom"/>
</dbReference>
<dbReference type="PROSITE" id="PS50011">
    <property type="entry name" value="PROTEIN_KINASE_DOM"/>
    <property type="match status" value="1"/>
</dbReference>
<dbReference type="KEGG" id="aoz:HUE56_29835"/>
<evidence type="ECO:0000256" key="1">
    <source>
        <dbReference type="SAM" id="MobiDB-lite"/>
    </source>
</evidence>
<feature type="compositionally biased region" description="Polar residues" evidence="1">
    <location>
        <begin position="384"/>
        <end position="394"/>
    </location>
</feature>
<dbReference type="Proteomes" id="UP000509702">
    <property type="component" value="Plasmid unnamed7"/>
</dbReference>
<feature type="compositionally biased region" description="Polar residues" evidence="1">
    <location>
        <begin position="532"/>
        <end position="542"/>
    </location>
</feature>
<proteinExistence type="predicted"/>
<dbReference type="GO" id="GO:0005524">
    <property type="term" value="F:ATP binding"/>
    <property type="evidence" value="ECO:0007669"/>
    <property type="project" value="InterPro"/>
</dbReference>
<evidence type="ECO:0000313" key="4">
    <source>
        <dbReference type="Proteomes" id="UP000509702"/>
    </source>
</evidence>
<dbReference type="AlphaFoldDB" id="A0A6N1ASC2"/>
<keyword evidence="3" id="KW-0614">Plasmid</keyword>
<dbReference type="SUPFAM" id="SSF56112">
    <property type="entry name" value="Protein kinase-like (PK-like)"/>
    <property type="match status" value="1"/>
</dbReference>
<gene>
    <name evidence="3" type="ORF">HUE56_29835</name>
</gene>
<dbReference type="InterPro" id="IPR011009">
    <property type="entry name" value="Kinase-like_dom_sf"/>
</dbReference>
<accession>A0A6N1ASC2</accession>
<dbReference type="OrthoDB" id="9805504at2"/>
<reference evidence="3 4" key="1">
    <citation type="submission" date="2020-06" db="EMBL/GenBank/DDBJ databases">
        <title>Complete genome of Azosprillum oryzae KACC14407.</title>
        <authorList>
            <person name="Kim M."/>
            <person name="Park Y.-J."/>
            <person name="Shin J.-H."/>
        </authorList>
    </citation>
    <scope>NUCLEOTIDE SEQUENCE [LARGE SCALE GENOMIC DNA]</scope>
    <source>
        <strain evidence="3 4">KACC 14407</strain>
        <plasmid evidence="3 4">unnamed7</plasmid>
    </source>
</reference>
<evidence type="ECO:0000259" key="2">
    <source>
        <dbReference type="PROSITE" id="PS50011"/>
    </source>
</evidence>
<sequence>MQLFLHDGSGAQRKPITVESGQIGAGGAGSVRRVVGDDRHVVKLYHKPDDGLAGKVAAMLAAPPQQAVVQHNGTDVVELAWPNALVRDGSGRFLGYRMRRVDLSSATTLEEILTRAARSQAGHRDDLGFRLFVARNLASVAADVHAAGHSIIDLKPPNVLVYRDSGFIGLIDCDGFSIRSRADVYPAEMFTIEYLAPEGHSSTPGRLGIEQDAFAFAVIAFQLLNEGIHPFQGRPGPASRESDPTDIAGAIVAGIYPYRNDRPEPRKVPTVQSIHRGFPPALRSAFDRAFTKRPADRPNMVEWRDLLDALTGQVKTCSTNPEHQFIGDSCAYCAREQERAAEKSRQRAAPPPPLTKPSTPRRAQPAAQPQPASVFGAPRAGNARTRSGTNTGPFVVVNNTASPAAGGARASLIPGVIAAGVLVILGLGYFLVSGSDSSPSSDTHVRRTRQVMTAAGGATVRSLDGSEEMAKLAGGKLVPLADGQFCGLPADKPVGIRLSDGRVGLVSLTSLSSRDRQRLTDYCLDSPGGTPGTPTNVQSVDAPTNGDAPAKPAQSQRRGLQVMVVLGGAPVFEADRQTVIARLPGDTLVDLAGNKACGDGWAAKVRLADGREGYLPYDAMSSRDRSRLPACS</sequence>
<feature type="compositionally biased region" description="Low complexity" evidence="1">
    <location>
        <begin position="356"/>
        <end position="372"/>
    </location>
</feature>